<accession>A0A089YHX0</accession>
<dbReference type="InterPro" id="IPR001452">
    <property type="entry name" value="SH3_domain"/>
</dbReference>
<dbReference type="SMART" id="SM00326">
    <property type="entry name" value="SH3"/>
    <property type="match status" value="2"/>
</dbReference>
<evidence type="ECO:0000256" key="1">
    <source>
        <dbReference type="ARBA" id="ARBA00022443"/>
    </source>
</evidence>
<keyword evidence="4" id="KW-1185">Reference proteome</keyword>
<dbReference type="KEGG" id="psw:LK03_19375"/>
<gene>
    <name evidence="3" type="ORF">LK03_19375</name>
</gene>
<organism evidence="3 4">
    <name type="scientific">Pseudomonas cremoricolorata</name>
    <dbReference type="NCBI Taxonomy" id="157783"/>
    <lineage>
        <taxon>Bacteria</taxon>
        <taxon>Pseudomonadati</taxon>
        <taxon>Pseudomonadota</taxon>
        <taxon>Gammaproteobacteria</taxon>
        <taxon>Pseudomonadales</taxon>
        <taxon>Pseudomonadaceae</taxon>
        <taxon>Pseudomonas</taxon>
    </lineage>
</organism>
<name>A0A089YHX0_9PSED</name>
<dbReference type="Proteomes" id="UP000029493">
    <property type="component" value="Chromosome"/>
</dbReference>
<dbReference type="InterPro" id="IPR014593">
    <property type="entry name" value="UCP034961_SH3_2"/>
</dbReference>
<dbReference type="eggNOG" id="ENOG503302Y">
    <property type="taxonomic scope" value="Bacteria"/>
</dbReference>
<dbReference type="InterPro" id="IPR036028">
    <property type="entry name" value="SH3-like_dom_sf"/>
</dbReference>
<dbReference type="RefSeq" id="WP_038414043.1">
    <property type="nucleotide sequence ID" value="NZ_CP009455.1"/>
</dbReference>
<dbReference type="PIRSF" id="PIRSF034961">
    <property type="entry name" value="UCP034961_SH3_2"/>
    <property type="match status" value="1"/>
</dbReference>
<dbReference type="SUPFAM" id="SSF50044">
    <property type="entry name" value="SH3-domain"/>
    <property type="match status" value="2"/>
</dbReference>
<dbReference type="PROSITE" id="PS50002">
    <property type="entry name" value="SH3"/>
    <property type="match status" value="1"/>
</dbReference>
<dbReference type="Pfam" id="PF07653">
    <property type="entry name" value="SH3_2"/>
    <property type="match status" value="1"/>
</dbReference>
<evidence type="ECO:0000259" key="2">
    <source>
        <dbReference type="PROSITE" id="PS50002"/>
    </source>
</evidence>
<sequence length="117" mass="13234">MKYVVIKSHRSEYPQPICFAKGALLTVGQRFEGHDGWQDWYLCSCQAQTPGWVPAQIIEALGVGQGRAREPYNAHELDVDPGQLIETLRALNGWYWCRRLSNGELGWLPGEVLHLQG</sequence>
<evidence type="ECO:0000313" key="3">
    <source>
        <dbReference type="EMBL" id="AIR91293.1"/>
    </source>
</evidence>
<dbReference type="STRING" id="157783.LK03_19375"/>
<dbReference type="Gene3D" id="2.30.30.40">
    <property type="entry name" value="SH3 Domains"/>
    <property type="match status" value="2"/>
</dbReference>
<keyword evidence="1" id="KW-0728">SH3 domain</keyword>
<evidence type="ECO:0000313" key="4">
    <source>
        <dbReference type="Proteomes" id="UP000029493"/>
    </source>
</evidence>
<dbReference type="EMBL" id="CP009455">
    <property type="protein sequence ID" value="AIR91293.1"/>
    <property type="molecule type" value="Genomic_DNA"/>
</dbReference>
<protein>
    <submittedName>
        <fullName evidence="3">Variant SH3 domain-containing protein</fullName>
    </submittedName>
</protein>
<feature type="domain" description="SH3" evidence="2">
    <location>
        <begin position="61"/>
        <end position="117"/>
    </location>
</feature>
<dbReference type="OrthoDB" id="1030757at2"/>
<proteinExistence type="predicted"/>
<dbReference type="AlphaFoldDB" id="A0A089YHX0"/>
<reference evidence="3 4" key="1">
    <citation type="submission" date="2014-09" db="EMBL/GenBank/DDBJ databases">
        <authorList>
            <person name="Chan K.-G."/>
        </authorList>
    </citation>
    <scope>NUCLEOTIDE SEQUENCE [LARGE SCALE GENOMIC DNA]</scope>
    <source>
        <strain evidence="3 4">ND07</strain>
    </source>
</reference>